<reference evidence="1" key="1">
    <citation type="submission" date="2020-05" db="EMBL/GenBank/DDBJ databases">
        <title>Mycena genomes resolve the evolution of fungal bioluminescence.</title>
        <authorList>
            <person name="Tsai I.J."/>
        </authorList>
    </citation>
    <scope>NUCLEOTIDE SEQUENCE</scope>
    <source>
        <strain evidence="1">171206Taipei</strain>
    </source>
</reference>
<accession>A0A8H6TGT0</accession>
<organism evidence="1 2">
    <name type="scientific">Mycena indigotica</name>
    <dbReference type="NCBI Taxonomy" id="2126181"/>
    <lineage>
        <taxon>Eukaryota</taxon>
        <taxon>Fungi</taxon>
        <taxon>Dikarya</taxon>
        <taxon>Basidiomycota</taxon>
        <taxon>Agaricomycotina</taxon>
        <taxon>Agaricomycetes</taxon>
        <taxon>Agaricomycetidae</taxon>
        <taxon>Agaricales</taxon>
        <taxon>Marasmiineae</taxon>
        <taxon>Mycenaceae</taxon>
        <taxon>Mycena</taxon>
    </lineage>
</organism>
<comment type="caution">
    <text evidence="1">The sequence shown here is derived from an EMBL/GenBank/DDBJ whole genome shotgun (WGS) entry which is preliminary data.</text>
</comment>
<proteinExistence type="predicted"/>
<dbReference type="Proteomes" id="UP000636479">
    <property type="component" value="Unassembled WGS sequence"/>
</dbReference>
<dbReference type="AlphaFoldDB" id="A0A8H6TGT0"/>
<evidence type="ECO:0000313" key="2">
    <source>
        <dbReference type="Proteomes" id="UP000636479"/>
    </source>
</evidence>
<name>A0A8H6TGT0_9AGAR</name>
<dbReference type="RefSeq" id="XP_037226500.1">
    <property type="nucleotide sequence ID" value="XM_037358590.1"/>
</dbReference>
<dbReference type="EMBL" id="JACAZF010000001">
    <property type="protein sequence ID" value="KAF7316477.1"/>
    <property type="molecule type" value="Genomic_DNA"/>
</dbReference>
<sequence>MSQTMSDLPSAYLTATAPTITLLCLLAPPPHLDPNQTPNTTNRNHVICDWHPLTAPTPPAMSCSKSASSITSLDIPGTWKVSYDSEETTWTSLVKSFYQSQMMPAWFLSNHVAVEEPISATTSSVAQPVLGMKVNGNGRPILATRPSVSIPIPPLMEPSPCEPYIPELPKALDWDLDLAMPLDYRPTRFQPSLRIAVLTHQAILAQERADEAEARAFWKAQRKAAEDEKWRLIGIKMDLLVPKRLTMMQRLKRRLARI</sequence>
<evidence type="ECO:0000313" key="1">
    <source>
        <dbReference type="EMBL" id="KAF7316477.1"/>
    </source>
</evidence>
<gene>
    <name evidence="1" type="ORF">MIND_00166800</name>
</gene>
<dbReference type="GeneID" id="59341106"/>
<protein>
    <submittedName>
        <fullName evidence="1">Uncharacterized protein</fullName>
    </submittedName>
</protein>
<keyword evidence="2" id="KW-1185">Reference proteome</keyword>